<dbReference type="OrthoDB" id="344059at2"/>
<comment type="caution">
    <text evidence="1">The sequence shown here is derived from an EMBL/GenBank/DDBJ whole genome shotgun (WGS) entry which is preliminary data.</text>
</comment>
<reference evidence="1 2" key="1">
    <citation type="submission" date="2013-01" db="EMBL/GenBank/DDBJ databases">
        <authorList>
            <person name="Harkins D.M."/>
            <person name="Durkin A.S."/>
            <person name="Brinkac L.M."/>
            <person name="Haft D.H."/>
            <person name="Selengut J.D."/>
            <person name="Sanka R."/>
            <person name="DePew J."/>
            <person name="Purushe J."/>
            <person name="Galloway R.L."/>
            <person name="Vinetz J.M."/>
            <person name="Sutton G.G."/>
            <person name="Nierman W.C."/>
            <person name="Fouts D.E."/>
        </authorList>
    </citation>
    <scope>NUCLEOTIDE SEQUENCE [LARGE SCALE GENOMIC DNA]</scope>
    <source>
        <strain evidence="1 2">79601</strain>
    </source>
</reference>
<dbReference type="SUPFAM" id="SSF101898">
    <property type="entry name" value="NHL repeat"/>
    <property type="match status" value="1"/>
</dbReference>
<dbReference type="InterPro" id="IPR052918">
    <property type="entry name" value="Motility_Chemotaxis_Reg"/>
</dbReference>
<dbReference type="RefSeq" id="WP_020772184.1">
    <property type="nucleotide sequence ID" value="NZ_ANIK01000008.1"/>
</dbReference>
<evidence type="ECO:0000313" key="2">
    <source>
        <dbReference type="Proteomes" id="UP000011988"/>
    </source>
</evidence>
<dbReference type="Gene3D" id="2.40.10.500">
    <property type="match status" value="1"/>
</dbReference>
<dbReference type="PANTHER" id="PTHR35580">
    <property type="entry name" value="CELL SURFACE GLYCOPROTEIN (S-LAYER PROTEIN)-LIKE PROTEIN"/>
    <property type="match status" value="1"/>
</dbReference>
<accession>M6D124</accession>
<organism evidence="1 2">
    <name type="scientific">Leptospira alstonii serovar Sichuan str. 79601</name>
    <dbReference type="NCBI Taxonomy" id="1218565"/>
    <lineage>
        <taxon>Bacteria</taxon>
        <taxon>Pseudomonadati</taxon>
        <taxon>Spirochaetota</taxon>
        <taxon>Spirochaetia</taxon>
        <taxon>Leptospirales</taxon>
        <taxon>Leptospiraceae</taxon>
        <taxon>Leptospira</taxon>
    </lineage>
</organism>
<dbReference type="PANTHER" id="PTHR35580:SF1">
    <property type="entry name" value="PHYTASE-LIKE DOMAIN-CONTAINING PROTEIN"/>
    <property type="match status" value="1"/>
</dbReference>
<dbReference type="NCBIfam" id="NF047494">
    <property type="entry name" value="Lepto_SBBP_lipo"/>
    <property type="match status" value="1"/>
</dbReference>
<dbReference type="AlphaFoldDB" id="M6D124"/>
<dbReference type="EMBL" id="ANIK01000008">
    <property type="protein sequence ID" value="EMJ97664.1"/>
    <property type="molecule type" value="Genomic_DNA"/>
</dbReference>
<dbReference type="Pfam" id="PF06739">
    <property type="entry name" value="SBBP"/>
    <property type="match status" value="6"/>
</dbReference>
<evidence type="ECO:0000313" key="1">
    <source>
        <dbReference type="EMBL" id="EMJ97664.1"/>
    </source>
</evidence>
<dbReference type="Proteomes" id="UP000011988">
    <property type="component" value="Unassembled WGS sequence"/>
</dbReference>
<sequence length="485" mass="52137">MILIFVFLFILFQACGPTQIINSSNPETKDYWIQFLFREGVDFETEVKTGAEIEDETETTSFGSFRKNLNALELEWSLLVGAPNAISGASVGFAVDKNDFSYVAGTTDGAVYNPSRIGIRDIILGKYDSNKNPIWTKQIGVPAGVLDVTGVALDPNGNAYVIGNTKGNFVSPRASGQDMFVIKFDSEGTQVWTQQTGAKGVSYLTYSTGIAVDTFGNSYIVGNSIGPFGGPKSGLNSFILKFDTDGNQIWVKQVSITRGQVHPGGVAVDKVTGNIYTTNQVKGNFATDSIPGIGNFDLLILKYDPDGNRQVFAQLGLALRTIEGKSISIDPSGNVFVGGSSNANLESNSETGKNFRGTLVKYDSSGVQQWIKQFGPTDDDAQKQTVINTILTDASGNVFMTGWTSGNIIDGVNGSYGKQDVFLTKHGVLGEIVWARQIGTPDVSMYGVGIGLDLKGNLYCSGTTDGTVNEIPSRGFQDLFVLKYK</sequence>
<dbReference type="PATRIC" id="fig|1218565.3.peg.514"/>
<protein>
    <submittedName>
        <fullName evidence="1">Beta-propeller repeat protein</fullName>
    </submittedName>
</protein>
<dbReference type="InterPro" id="IPR010620">
    <property type="entry name" value="SBBP_repeat"/>
</dbReference>
<gene>
    <name evidence="1" type="ORF">LEP1GSC194_2944</name>
</gene>
<name>M6D124_9LEPT</name>
<proteinExistence type="predicted"/>